<dbReference type="GO" id="GO:0000234">
    <property type="term" value="F:phosphoethanolamine N-methyltransferase activity"/>
    <property type="evidence" value="ECO:0007669"/>
    <property type="project" value="UniProtKB-EC"/>
</dbReference>
<keyword evidence="3" id="KW-0489">Methyltransferase</keyword>
<keyword evidence="9" id="KW-1185">Reference proteome</keyword>
<comment type="pathway">
    <text evidence="2">Lipid metabolism.</text>
</comment>
<gene>
    <name evidence="8" type="ORF">AB1Y20_013887</name>
</gene>
<comment type="pathway">
    <text evidence="1">Phospholipid metabolism; phosphatidylcholine biosynthesis.</text>
</comment>
<dbReference type="Pfam" id="PF13489">
    <property type="entry name" value="Methyltransf_23"/>
    <property type="match status" value="1"/>
</dbReference>
<dbReference type="GO" id="GO:0032259">
    <property type="term" value="P:methylation"/>
    <property type="evidence" value="ECO:0007669"/>
    <property type="project" value="UniProtKB-KW"/>
</dbReference>
<dbReference type="EMBL" id="JBGBPQ010000027">
    <property type="protein sequence ID" value="KAL1498569.1"/>
    <property type="molecule type" value="Genomic_DNA"/>
</dbReference>
<evidence type="ECO:0000256" key="2">
    <source>
        <dbReference type="ARBA" id="ARBA00005189"/>
    </source>
</evidence>
<comment type="catalytic activity">
    <reaction evidence="7">
        <text>N-methylethanolamine phosphate + S-adenosyl-L-methionine = N,N-dimethylethanolamine phosphate + S-adenosyl-L-homocysteine + H(+)</text>
        <dbReference type="Rhea" id="RHEA:25321"/>
        <dbReference type="ChEBI" id="CHEBI:15378"/>
        <dbReference type="ChEBI" id="CHEBI:57781"/>
        <dbReference type="ChEBI" id="CHEBI:57856"/>
        <dbReference type="ChEBI" id="CHEBI:58641"/>
        <dbReference type="ChEBI" id="CHEBI:59789"/>
        <dbReference type="EC" id="2.1.1.103"/>
    </reaction>
    <physiologicalReaction direction="left-to-right" evidence="7">
        <dbReference type="Rhea" id="RHEA:25322"/>
    </physiologicalReaction>
</comment>
<dbReference type="InterPro" id="IPR029063">
    <property type="entry name" value="SAM-dependent_MTases_sf"/>
</dbReference>
<comment type="caution">
    <text evidence="8">The sequence shown here is derived from an EMBL/GenBank/DDBJ whole genome shotgun (WGS) entry which is preliminary data.</text>
</comment>
<dbReference type="Gene3D" id="3.40.50.150">
    <property type="entry name" value="Vaccinia Virus protein VP39"/>
    <property type="match status" value="1"/>
</dbReference>
<evidence type="ECO:0000313" key="8">
    <source>
        <dbReference type="EMBL" id="KAL1498569.1"/>
    </source>
</evidence>
<dbReference type="SUPFAM" id="SSF53335">
    <property type="entry name" value="S-adenosyl-L-methionine-dependent methyltransferases"/>
    <property type="match status" value="1"/>
</dbReference>
<dbReference type="AlphaFoldDB" id="A0AB34IGS2"/>
<evidence type="ECO:0000256" key="5">
    <source>
        <dbReference type="ARBA" id="ARBA00035674"/>
    </source>
</evidence>
<reference evidence="8 9" key="1">
    <citation type="journal article" date="2024" name="Science">
        <title>Giant polyketide synthase enzymes in the biosynthesis of giant marine polyether toxins.</title>
        <authorList>
            <person name="Fallon T.R."/>
            <person name="Shende V.V."/>
            <person name="Wierzbicki I.H."/>
            <person name="Pendleton A.L."/>
            <person name="Watervoot N.F."/>
            <person name="Auber R.P."/>
            <person name="Gonzalez D.J."/>
            <person name="Wisecaver J.H."/>
            <person name="Moore B.S."/>
        </authorList>
    </citation>
    <scope>NUCLEOTIDE SEQUENCE [LARGE SCALE GENOMIC DNA]</scope>
    <source>
        <strain evidence="8 9">12B1</strain>
    </source>
</reference>
<dbReference type="EC" id="2.1.1.103" evidence="5"/>
<comment type="catalytic activity">
    <reaction evidence="6">
        <text>N,N-dimethylethanolamine phosphate + S-adenosyl-L-methionine = phosphocholine + S-adenosyl-L-homocysteine + H(+)</text>
        <dbReference type="Rhea" id="RHEA:25325"/>
        <dbReference type="ChEBI" id="CHEBI:15378"/>
        <dbReference type="ChEBI" id="CHEBI:57856"/>
        <dbReference type="ChEBI" id="CHEBI:58641"/>
        <dbReference type="ChEBI" id="CHEBI:59789"/>
        <dbReference type="ChEBI" id="CHEBI:295975"/>
        <dbReference type="EC" id="2.1.1.103"/>
    </reaction>
    <physiologicalReaction direction="left-to-right" evidence="6">
        <dbReference type="Rhea" id="RHEA:25326"/>
    </physiologicalReaction>
</comment>
<evidence type="ECO:0000256" key="6">
    <source>
        <dbReference type="ARBA" id="ARBA00047619"/>
    </source>
</evidence>
<dbReference type="PANTHER" id="PTHR44307:SF2">
    <property type="entry name" value="PHOSPHOETHANOLAMINE METHYLTRANSFERASE ISOFORM X1"/>
    <property type="match status" value="1"/>
</dbReference>
<dbReference type="Proteomes" id="UP001515480">
    <property type="component" value="Unassembled WGS sequence"/>
</dbReference>
<evidence type="ECO:0000313" key="9">
    <source>
        <dbReference type="Proteomes" id="UP001515480"/>
    </source>
</evidence>
<sequence>MELAPAAYDVVVSFLAWLHIPDKATLLRQMAHTLKPGGKLYAEDYFKLAEFSDEEEELLKSQVYCAALPTREEYIARLQEAGFEDIRFEEVTREWRELTVARSADYSAKREDHVAVHGETIVNSLTLFYSSVAKIFETGKLGGARIVATKRGGTAVRDEL</sequence>
<evidence type="ECO:0000256" key="4">
    <source>
        <dbReference type="ARBA" id="ARBA00022679"/>
    </source>
</evidence>
<keyword evidence="4" id="KW-0808">Transferase</keyword>
<evidence type="ECO:0000256" key="1">
    <source>
        <dbReference type="ARBA" id="ARBA00004969"/>
    </source>
</evidence>
<organism evidence="8 9">
    <name type="scientific">Prymnesium parvum</name>
    <name type="common">Toxic golden alga</name>
    <dbReference type="NCBI Taxonomy" id="97485"/>
    <lineage>
        <taxon>Eukaryota</taxon>
        <taxon>Haptista</taxon>
        <taxon>Haptophyta</taxon>
        <taxon>Prymnesiophyceae</taxon>
        <taxon>Prymnesiales</taxon>
        <taxon>Prymnesiaceae</taxon>
        <taxon>Prymnesium</taxon>
    </lineage>
</organism>
<protein>
    <recommendedName>
        <fullName evidence="5">phosphoethanolamine N-methyltransferase</fullName>
        <ecNumber evidence="5">2.1.1.103</ecNumber>
    </recommendedName>
</protein>
<accession>A0AB34IGS2</accession>
<evidence type="ECO:0000256" key="7">
    <source>
        <dbReference type="ARBA" id="ARBA00047841"/>
    </source>
</evidence>
<name>A0AB34IGS2_PRYPA</name>
<evidence type="ECO:0000256" key="3">
    <source>
        <dbReference type="ARBA" id="ARBA00022603"/>
    </source>
</evidence>
<dbReference type="PANTHER" id="PTHR44307">
    <property type="entry name" value="PHOSPHOETHANOLAMINE METHYLTRANSFERASE"/>
    <property type="match status" value="1"/>
</dbReference>
<proteinExistence type="predicted"/>